<keyword evidence="1" id="KW-0812">Transmembrane</keyword>
<organism evidence="2">
    <name type="scientific">viral metagenome</name>
    <dbReference type="NCBI Taxonomy" id="1070528"/>
    <lineage>
        <taxon>unclassified sequences</taxon>
        <taxon>metagenomes</taxon>
        <taxon>organismal metagenomes</taxon>
    </lineage>
</organism>
<dbReference type="SUPFAM" id="SSF53448">
    <property type="entry name" value="Nucleotide-diphospho-sugar transferases"/>
    <property type="match status" value="1"/>
</dbReference>
<evidence type="ECO:0000313" key="2">
    <source>
        <dbReference type="EMBL" id="QHS97628.1"/>
    </source>
</evidence>
<evidence type="ECO:0000256" key="1">
    <source>
        <dbReference type="SAM" id="Phobius"/>
    </source>
</evidence>
<protein>
    <recommendedName>
        <fullName evidence="3">Glycosyltransferase</fullName>
    </recommendedName>
</protein>
<feature type="transmembrane region" description="Helical" evidence="1">
    <location>
        <begin position="6"/>
        <end position="26"/>
    </location>
</feature>
<dbReference type="AlphaFoldDB" id="A0A6C0C1U4"/>
<reference evidence="2" key="1">
    <citation type="journal article" date="2020" name="Nature">
        <title>Giant virus diversity and host interactions through global metagenomics.</title>
        <authorList>
            <person name="Schulz F."/>
            <person name="Roux S."/>
            <person name="Paez-Espino D."/>
            <person name="Jungbluth S."/>
            <person name="Walsh D.A."/>
            <person name="Denef V.J."/>
            <person name="McMahon K.D."/>
            <person name="Konstantinidis K.T."/>
            <person name="Eloe-Fadrosh E.A."/>
            <person name="Kyrpides N.C."/>
            <person name="Woyke T."/>
        </authorList>
    </citation>
    <scope>NUCLEOTIDE SEQUENCE</scope>
    <source>
        <strain evidence="2">GVMAG-M-3300020182-33</strain>
    </source>
</reference>
<dbReference type="EMBL" id="MN739301">
    <property type="protein sequence ID" value="QHS97628.1"/>
    <property type="molecule type" value="Genomic_DNA"/>
</dbReference>
<sequence length="278" mass="32008">MSYTRPTGAVLMLVLLMIVLCFFAYAMRTLKYTQRTEVHTTDKPLGYISLTTTPDRIQNDWILWNMERLVDVAPMSLGIVMHVPYVSKDRIWYAIPQRLKNLVASSNNRFVINRECDDLGPITKIVAALWLSFVENSDYIVVIDDDTCYKAQTFTRLLCALQADNSVVYAMCNKSILGYQGYAFQKRLLVDLKYLNIPATCKMIDDDVVEYFIKHKAGLRIKAVSLGFAGRTCSFDRRLTYQRPHKSWHQISNILAHHHSSMKKECLKDLGRDTSTYP</sequence>
<dbReference type="InterPro" id="IPR029044">
    <property type="entry name" value="Nucleotide-diphossugar_trans"/>
</dbReference>
<dbReference type="CDD" id="cd00761">
    <property type="entry name" value="Glyco_tranf_GTA_type"/>
    <property type="match status" value="1"/>
</dbReference>
<keyword evidence="1" id="KW-1133">Transmembrane helix</keyword>
<accession>A0A6C0C1U4</accession>
<keyword evidence="1" id="KW-0472">Membrane</keyword>
<name>A0A6C0C1U4_9ZZZZ</name>
<proteinExistence type="predicted"/>
<evidence type="ECO:0008006" key="3">
    <source>
        <dbReference type="Google" id="ProtNLM"/>
    </source>
</evidence>